<gene>
    <name evidence="3" type="ORF">SODALDRAFT_357891</name>
</gene>
<dbReference type="Proteomes" id="UP000272025">
    <property type="component" value="Unassembled WGS sequence"/>
</dbReference>
<proteinExistence type="predicted"/>
<keyword evidence="2" id="KW-1133">Transmembrane helix</keyword>
<name>A0A3N2PYH4_SODAK</name>
<feature type="transmembrane region" description="Helical" evidence="2">
    <location>
        <begin position="49"/>
        <end position="70"/>
    </location>
</feature>
<organism evidence="3 4">
    <name type="scientific">Sodiomyces alkalinus (strain CBS 110278 / VKM F-3762 / F11)</name>
    <name type="common">Alkaliphilic filamentous fungus</name>
    <dbReference type="NCBI Taxonomy" id="1314773"/>
    <lineage>
        <taxon>Eukaryota</taxon>
        <taxon>Fungi</taxon>
        <taxon>Dikarya</taxon>
        <taxon>Ascomycota</taxon>
        <taxon>Pezizomycotina</taxon>
        <taxon>Sordariomycetes</taxon>
        <taxon>Hypocreomycetidae</taxon>
        <taxon>Glomerellales</taxon>
        <taxon>Plectosphaerellaceae</taxon>
        <taxon>Sodiomyces</taxon>
    </lineage>
</organism>
<feature type="region of interest" description="Disordered" evidence="1">
    <location>
        <begin position="78"/>
        <end position="126"/>
    </location>
</feature>
<evidence type="ECO:0000256" key="2">
    <source>
        <dbReference type="SAM" id="Phobius"/>
    </source>
</evidence>
<keyword evidence="2" id="KW-0472">Membrane</keyword>
<keyword evidence="2" id="KW-0812">Transmembrane</keyword>
<dbReference type="EMBL" id="ML119053">
    <property type="protein sequence ID" value="ROT39488.1"/>
    <property type="molecule type" value="Genomic_DNA"/>
</dbReference>
<dbReference type="GeneID" id="39582527"/>
<protein>
    <submittedName>
        <fullName evidence="3">Uncharacterized protein</fullName>
    </submittedName>
</protein>
<evidence type="ECO:0000256" key="1">
    <source>
        <dbReference type="SAM" id="MobiDB-lite"/>
    </source>
</evidence>
<evidence type="ECO:0000313" key="3">
    <source>
        <dbReference type="EMBL" id="ROT39488.1"/>
    </source>
</evidence>
<sequence length="179" mass="20044">MVVRWDSHRAPSTRSLASSSYRENLDEETFLYPRGPSAPFIGGNYDPGLVWSQILSLSMLLVVFVSFLFIKCHPSDEMKTDRSGRGDAATSGYKNHVGSDRIGMAGAEPEEPTPVRDGQEYSGRLGKPPPGFPKVIFHVFLACSIKMIYMRYVQALTSNPLFPNVTWSVHIRCDDHCWS</sequence>
<keyword evidence="4" id="KW-1185">Reference proteome</keyword>
<accession>A0A3N2PYH4</accession>
<reference evidence="3 4" key="1">
    <citation type="journal article" date="2018" name="Mol. Ecol.">
        <title>The obligate alkalophilic soda-lake fungus Sodiomyces alkalinus has shifted to a protein diet.</title>
        <authorList>
            <person name="Grum-Grzhimaylo A.A."/>
            <person name="Falkoski D.L."/>
            <person name="van den Heuvel J."/>
            <person name="Valero-Jimenez C.A."/>
            <person name="Min B."/>
            <person name="Choi I.G."/>
            <person name="Lipzen A."/>
            <person name="Daum C.G."/>
            <person name="Aanen D.K."/>
            <person name="Tsang A."/>
            <person name="Henrissat B."/>
            <person name="Bilanenko E.N."/>
            <person name="de Vries R.P."/>
            <person name="van Kan J.A.L."/>
            <person name="Grigoriev I.V."/>
            <person name="Debets A.J.M."/>
        </authorList>
    </citation>
    <scope>NUCLEOTIDE SEQUENCE [LARGE SCALE GENOMIC DNA]</scope>
    <source>
        <strain evidence="3 4">F11</strain>
    </source>
</reference>
<dbReference type="AlphaFoldDB" id="A0A3N2PYH4"/>
<evidence type="ECO:0000313" key="4">
    <source>
        <dbReference type="Proteomes" id="UP000272025"/>
    </source>
</evidence>
<dbReference type="RefSeq" id="XP_028467294.1">
    <property type="nucleotide sequence ID" value="XM_028614049.1"/>
</dbReference>